<dbReference type="CDD" id="cd07735">
    <property type="entry name" value="class_II_PDE_MBL-fold"/>
    <property type="match status" value="1"/>
</dbReference>
<dbReference type="EMBL" id="KZ679011">
    <property type="protein sequence ID" value="PSS18672.1"/>
    <property type="molecule type" value="Genomic_DNA"/>
</dbReference>
<feature type="compositionally biased region" description="Basic and acidic residues" evidence="1">
    <location>
        <begin position="367"/>
        <end position="378"/>
    </location>
</feature>
<feature type="region of interest" description="Disordered" evidence="1">
    <location>
        <begin position="214"/>
        <end position="245"/>
    </location>
</feature>
<dbReference type="InParanoid" id="A0A2T3B281"/>
<protein>
    <recommendedName>
        <fullName evidence="4">3',5'-cyclic-nucleotide phosphodiesterase</fullName>
    </recommendedName>
</protein>
<proteinExistence type="predicted"/>
<dbReference type="AlphaFoldDB" id="A0A2T3B281"/>
<dbReference type="InterPro" id="IPR036866">
    <property type="entry name" value="RibonucZ/Hydroxyglut_hydro"/>
</dbReference>
<dbReference type="InterPro" id="IPR000396">
    <property type="entry name" value="Pdiesterase2"/>
</dbReference>
<organism evidence="2 3">
    <name type="scientific">Amorphotheca resinae ATCC 22711</name>
    <dbReference type="NCBI Taxonomy" id="857342"/>
    <lineage>
        <taxon>Eukaryota</taxon>
        <taxon>Fungi</taxon>
        <taxon>Dikarya</taxon>
        <taxon>Ascomycota</taxon>
        <taxon>Pezizomycotina</taxon>
        <taxon>Leotiomycetes</taxon>
        <taxon>Helotiales</taxon>
        <taxon>Amorphothecaceae</taxon>
        <taxon>Amorphotheca</taxon>
    </lineage>
</organism>
<accession>A0A2T3B281</accession>
<feature type="region of interest" description="Disordered" evidence="1">
    <location>
        <begin position="367"/>
        <end position="440"/>
    </location>
</feature>
<dbReference type="GO" id="GO:0006198">
    <property type="term" value="P:cAMP catabolic process"/>
    <property type="evidence" value="ECO:0007669"/>
    <property type="project" value="InterPro"/>
</dbReference>
<dbReference type="GO" id="GO:1902660">
    <property type="term" value="P:negative regulation of glucose mediated signaling pathway"/>
    <property type="evidence" value="ECO:0007669"/>
    <property type="project" value="TreeGrafter"/>
</dbReference>
<evidence type="ECO:0000256" key="1">
    <source>
        <dbReference type="SAM" id="MobiDB-lite"/>
    </source>
</evidence>
<sequence length="509" mass="54906">MAGGDGQPALQVIILGSGGGPLEDNTTAFLVRSTATGWKKGSVLAVDAGVHLASIVRILENHPSDSSPDHADKPVTLINGPFEGLEIPHSLAKSNAAYITRTLVGTYLITHPHLDHISGFVVNTAALQGSRPKVLAGLPSTIEAFKDHIFNNVIWPNLSDENNGAGLVTYRRLVEGGSPALGQGDDKGYIEICEGLGVKTLSVSHGHCIERHSHRGSNVGLASSPPPYGSPPQTRQRTGSQVLNPPLFGRSPSVTNIPSLDMRMADVQERICVYDSSAYFIRDIATGKEVLIFGDVEPDAISLWPRNKQVWIEAAPKIASGRLGGILIECSFDDSQTDDRLYGHLAPRYLIEELKALADEVELYKKGKEQATSKERATSKKRKRLSATLEEGARQHLPRTRSGRTSSPSPRSRTRSQLTETAVTEAGGSEAHTAEAKSVTAGADSRFSLRGKSKFPLKGVKIVIIHVKDTLDDGPGMGTKILEELTRYEEEEQIGCEFVISKMGQAVYL</sequence>
<dbReference type="RefSeq" id="XP_024721024.1">
    <property type="nucleotide sequence ID" value="XM_024867546.1"/>
</dbReference>
<evidence type="ECO:0000313" key="3">
    <source>
        <dbReference type="Proteomes" id="UP000241818"/>
    </source>
</evidence>
<dbReference type="GO" id="GO:0047555">
    <property type="term" value="F:3',5'-cyclic-GMP phosphodiesterase activity"/>
    <property type="evidence" value="ECO:0007669"/>
    <property type="project" value="TreeGrafter"/>
</dbReference>
<name>A0A2T3B281_AMORE</name>
<dbReference type="STRING" id="857342.A0A2T3B281"/>
<dbReference type="Pfam" id="PF02112">
    <property type="entry name" value="PDEase_II"/>
    <property type="match status" value="2"/>
</dbReference>
<evidence type="ECO:0008006" key="4">
    <source>
        <dbReference type="Google" id="ProtNLM"/>
    </source>
</evidence>
<dbReference type="Proteomes" id="UP000241818">
    <property type="component" value="Unassembled WGS sequence"/>
</dbReference>
<reference evidence="2 3" key="1">
    <citation type="journal article" date="2018" name="New Phytol.">
        <title>Comparative genomics and transcriptomics depict ericoid mycorrhizal fungi as versatile saprotrophs and plant mutualists.</title>
        <authorList>
            <person name="Martino E."/>
            <person name="Morin E."/>
            <person name="Grelet G.A."/>
            <person name="Kuo A."/>
            <person name="Kohler A."/>
            <person name="Daghino S."/>
            <person name="Barry K.W."/>
            <person name="Cichocki N."/>
            <person name="Clum A."/>
            <person name="Dockter R.B."/>
            <person name="Hainaut M."/>
            <person name="Kuo R.C."/>
            <person name="LaButti K."/>
            <person name="Lindahl B.D."/>
            <person name="Lindquist E.A."/>
            <person name="Lipzen A."/>
            <person name="Khouja H.R."/>
            <person name="Magnuson J."/>
            <person name="Murat C."/>
            <person name="Ohm R.A."/>
            <person name="Singer S.W."/>
            <person name="Spatafora J.W."/>
            <person name="Wang M."/>
            <person name="Veneault-Fourrey C."/>
            <person name="Henrissat B."/>
            <person name="Grigoriev I.V."/>
            <person name="Martin F.M."/>
            <person name="Perotto S."/>
        </authorList>
    </citation>
    <scope>NUCLEOTIDE SEQUENCE [LARGE SCALE GENOMIC DNA]</scope>
    <source>
        <strain evidence="2 3">ATCC 22711</strain>
    </source>
</reference>
<dbReference type="PRINTS" id="PR00388">
    <property type="entry name" value="PDIESTERASE2"/>
</dbReference>
<dbReference type="PANTHER" id="PTHR28283">
    <property type="entry name" value="3',5'-CYCLIC-NUCLEOTIDE PHOSPHODIESTERASE 1"/>
    <property type="match status" value="1"/>
</dbReference>
<keyword evidence="3" id="KW-1185">Reference proteome</keyword>
<gene>
    <name evidence="2" type="ORF">M430DRAFT_42322</name>
</gene>
<dbReference type="FunCoup" id="A0A2T3B281">
    <property type="interactions" value="48"/>
</dbReference>
<dbReference type="SUPFAM" id="SSF56281">
    <property type="entry name" value="Metallo-hydrolase/oxidoreductase"/>
    <property type="match status" value="1"/>
</dbReference>
<dbReference type="GO" id="GO:0004115">
    <property type="term" value="F:3',5'-cyclic-AMP phosphodiesterase activity"/>
    <property type="evidence" value="ECO:0007669"/>
    <property type="project" value="InterPro"/>
</dbReference>
<evidence type="ECO:0000313" key="2">
    <source>
        <dbReference type="EMBL" id="PSS18672.1"/>
    </source>
</evidence>
<feature type="compositionally biased region" description="Polar residues" evidence="1">
    <location>
        <begin position="231"/>
        <end position="243"/>
    </location>
</feature>
<dbReference type="GeneID" id="36575627"/>
<dbReference type="OrthoDB" id="258495at2759"/>
<dbReference type="PANTHER" id="PTHR28283:SF1">
    <property type="entry name" value="3',5'-CYCLIC-NUCLEOTIDE PHOSPHODIESTERASE 1"/>
    <property type="match status" value="1"/>
</dbReference>
<dbReference type="Gene3D" id="3.60.15.10">
    <property type="entry name" value="Ribonuclease Z/Hydroxyacylglutathione hydrolase-like"/>
    <property type="match status" value="1"/>
</dbReference>